<comment type="pathway">
    <text evidence="2">Sphingolipid metabolism.</text>
</comment>
<feature type="transmembrane region" description="Helical" evidence="21">
    <location>
        <begin position="208"/>
        <end position="228"/>
    </location>
</feature>
<feature type="binding site" evidence="19">
    <location>
        <position position="224"/>
    </location>
    <ligand>
        <name>Zn(2+)</name>
        <dbReference type="ChEBI" id="CHEBI:29105"/>
        <label>1</label>
    </ligand>
</feature>
<feature type="binding site" evidence="19">
    <location>
        <position position="245"/>
    </location>
    <ligand>
        <name>Zn(2+)</name>
        <dbReference type="ChEBI" id="CHEBI:29105"/>
        <label>1</label>
    </ligand>
</feature>
<evidence type="ECO:0000256" key="2">
    <source>
        <dbReference type="ARBA" id="ARBA00004991"/>
    </source>
</evidence>
<evidence type="ECO:0000256" key="5">
    <source>
        <dbReference type="ARBA" id="ARBA00022516"/>
    </source>
</evidence>
<dbReference type="GO" id="GO:0005789">
    <property type="term" value="C:endoplasmic reticulum membrane"/>
    <property type="evidence" value="ECO:0007669"/>
    <property type="project" value="UniProtKB-SubCell"/>
</dbReference>
<evidence type="ECO:0000256" key="19">
    <source>
        <dbReference type="PIRSR" id="PIRSR005149-1"/>
    </source>
</evidence>
<feature type="binding site" evidence="19">
    <location>
        <position position="327"/>
    </location>
    <ligand>
        <name>Zn(2+)</name>
        <dbReference type="ChEBI" id="CHEBI:29105"/>
        <label>1</label>
    </ligand>
</feature>
<dbReference type="AlphaFoldDB" id="A0A2K1KF56"/>
<evidence type="ECO:0000259" key="22">
    <source>
        <dbReference type="PROSITE" id="PS50255"/>
    </source>
</evidence>
<keyword evidence="10 18" id="KW-0276">Fatty acid metabolism</keyword>
<gene>
    <name evidence="24" type="primary">LOC112283141</name>
    <name evidence="23" type="ORF">PHYPA_008788</name>
</gene>
<dbReference type="RefSeq" id="XP_024377269.1">
    <property type="nucleotide sequence ID" value="XM_024521501.2"/>
</dbReference>
<dbReference type="GO" id="GO:0005783">
    <property type="term" value="C:endoplasmic reticulum"/>
    <property type="evidence" value="ECO:0000318"/>
    <property type="project" value="GO_Central"/>
</dbReference>
<keyword evidence="17 18" id="KW-0275">Fatty acid biosynthesis</keyword>
<evidence type="ECO:0000256" key="18">
    <source>
        <dbReference type="PIRNR" id="PIRNR005149"/>
    </source>
</evidence>
<reference evidence="23 25" key="1">
    <citation type="journal article" date="2008" name="Science">
        <title>The Physcomitrella genome reveals evolutionary insights into the conquest of land by plants.</title>
        <authorList>
            <person name="Rensing S."/>
            <person name="Lang D."/>
            <person name="Zimmer A."/>
            <person name="Terry A."/>
            <person name="Salamov A."/>
            <person name="Shapiro H."/>
            <person name="Nishiyama T."/>
            <person name="Perroud P.-F."/>
            <person name="Lindquist E."/>
            <person name="Kamisugi Y."/>
            <person name="Tanahashi T."/>
            <person name="Sakakibara K."/>
            <person name="Fujita T."/>
            <person name="Oishi K."/>
            <person name="Shin-I T."/>
            <person name="Kuroki Y."/>
            <person name="Toyoda A."/>
            <person name="Suzuki Y."/>
            <person name="Hashimoto A."/>
            <person name="Yamaguchi K."/>
            <person name="Sugano A."/>
            <person name="Kohara Y."/>
            <person name="Fujiyama A."/>
            <person name="Anterola A."/>
            <person name="Aoki S."/>
            <person name="Ashton N."/>
            <person name="Barbazuk W.B."/>
            <person name="Barker E."/>
            <person name="Bennetzen J."/>
            <person name="Bezanilla M."/>
            <person name="Blankenship R."/>
            <person name="Cho S.H."/>
            <person name="Dutcher S."/>
            <person name="Estelle M."/>
            <person name="Fawcett J.A."/>
            <person name="Gundlach H."/>
            <person name="Hanada K."/>
            <person name="Heyl A."/>
            <person name="Hicks K.A."/>
            <person name="Hugh J."/>
            <person name="Lohr M."/>
            <person name="Mayer K."/>
            <person name="Melkozernov A."/>
            <person name="Murata T."/>
            <person name="Nelson D."/>
            <person name="Pils B."/>
            <person name="Prigge M."/>
            <person name="Reiss B."/>
            <person name="Renner T."/>
            <person name="Rombauts S."/>
            <person name="Rushton P."/>
            <person name="Sanderfoot A."/>
            <person name="Schween G."/>
            <person name="Shiu S.-H."/>
            <person name="Stueber K."/>
            <person name="Theodoulou F.L."/>
            <person name="Tu H."/>
            <person name="Van de Peer Y."/>
            <person name="Verrier P.J."/>
            <person name="Waters E."/>
            <person name="Wood A."/>
            <person name="Yang L."/>
            <person name="Cove D."/>
            <person name="Cuming A."/>
            <person name="Hasebe M."/>
            <person name="Lucas S."/>
            <person name="Mishler D.B."/>
            <person name="Reski R."/>
            <person name="Grigoriev I."/>
            <person name="Quatrano R.S."/>
            <person name="Boore J.L."/>
        </authorList>
    </citation>
    <scope>NUCLEOTIDE SEQUENCE [LARGE SCALE GENOMIC DNA]</scope>
    <source>
        <strain evidence="24 25">cv. Gransden 2004</strain>
    </source>
</reference>
<dbReference type="GO" id="GO:0020037">
    <property type="term" value="F:heme binding"/>
    <property type="evidence" value="ECO:0007669"/>
    <property type="project" value="InterPro"/>
</dbReference>
<keyword evidence="15 18" id="KW-0443">Lipid metabolism</keyword>
<dbReference type="GO" id="GO:0005506">
    <property type="term" value="F:iron ion binding"/>
    <property type="evidence" value="ECO:0007669"/>
    <property type="project" value="UniProtKB-UniRule"/>
</dbReference>
<feature type="binding site" evidence="19">
    <location>
        <position position="307"/>
    </location>
    <ligand>
        <name>Zn(2+)</name>
        <dbReference type="ChEBI" id="CHEBI:29105"/>
        <label>1</label>
    </ligand>
</feature>
<evidence type="ECO:0000256" key="13">
    <source>
        <dbReference type="ARBA" id="ARBA00023002"/>
    </source>
</evidence>
<feature type="binding site" description="axial binding residue" evidence="20">
    <location>
        <position position="57"/>
    </location>
    <ligand>
        <name>heme</name>
        <dbReference type="ChEBI" id="CHEBI:30413"/>
    </ligand>
    <ligandPart>
        <name>Fe</name>
        <dbReference type="ChEBI" id="CHEBI:18248"/>
    </ligandPart>
</feature>
<feature type="binding site" evidence="19">
    <location>
        <position position="248"/>
    </location>
    <ligand>
        <name>Zn(2+)</name>
        <dbReference type="ChEBI" id="CHEBI:29105"/>
        <label>1</label>
    </ligand>
</feature>
<evidence type="ECO:0000256" key="11">
    <source>
        <dbReference type="ARBA" id="ARBA00022833"/>
    </source>
</evidence>
<feature type="domain" description="Cytochrome b5 heme-binding" evidence="22">
    <location>
        <begin position="22"/>
        <end position="105"/>
    </location>
</feature>
<dbReference type="PANTHER" id="PTHR12863">
    <property type="entry name" value="FATTY ACID HYDROXYLASE"/>
    <property type="match status" value="1"/>
</dbReference>
<dbReference type="InterPro" id="IPR036400">
    <property type="entry name" value="Cyt_B5-like_heme/steroid_sf"/>
</dbReference>
<feature type="transmembrane region" description="Helical" evidence="21">
    <location>
        <begin position="288"/>
        <end position="306"/>
    </location>
</feature>
<dbReference type="InterPro" id="IPR018506">
    <property type="entry name" value="Cyt_B5_heme-BS"/>
</dbReference>
<sequence>MAPFVDVNGGSVEGGGMEYEKGRKFSVEEVAAHKNTNDAWIVVDGEVYDVTAFLETHPGGAEVILEHLKESDVGQLMRGATSTFDHAHSEAAFGMLKDYHVGSLDGIYCADSTAMHPAKEVDDKSKKFMVDLGKPLVFQVGHLGDGYQEWVHQPIVQKESPRFFASDFMESTTKTLWWVVPLIWIPVVCWLQVIAIRRGFPVDKFITTMPLGFLIWSLVEYILHRFLFHVKTTSYWGNTLHYLLHGCHHKHPMDGYRLVFPPTFATMFAIPLYGMINLMFSRTWAPSVFGFGLLGYVMYDVTHYFIHHGSAANDFTRNLKRFHLNHHFKMREDSYGITSPLWDYVFGTLPAKLKYESSVLN</sequence>
<protein>
    <recommendedName>
        <fullName evidence="18">Fatty acid 2-hydroxylase</fullName>
        <ecNumber evidence="18">1.-.-.-</ecNumber>
    </recommendedName>
</protein>
<dbReference type="EMBL" id="ABEU02000006">
    <property type="protein sequence ID" value="PNR52414.1"/>
    <property type="molecule type" value="Genomic_DNA"/>
</dbReference>
<evidence type="ECO:0000313" key="24">
    <source>
        <dbReference type="EnsemblPlants" id="Pp3c6_10550V3.1"/>
    </source>
</evidence>
<evidence type="ECO:0000256" key="4">
    <source>
        <dbReference type="ARBA" id="ARBA00005747"/>
    </source>
</evidence>
<dbReference type="STRING" id="3218.A0A2K1KF56"/>
<evidence type="ECO:0000256" key="16">
    <source>
        <dbReference type="ARBA" id="ARBA00023136"/>
    </source>
</evidence>
<dbReference type="InterPro" id="IPR014430">
    <property type="entry name" value="Scs7"/>
</dbReference>
<keyword evidence="16 18" id="KW-0472">Membrane</keyword>
<feature type="binding site" evidence="19">
    <location>
        <position position="326"/>
    </location>
    <ligand>
        <name>Zn(2+)</name>
        <dbReference type="ChEBI" id="CHEBI:29105"/>
        <label>2</label>
    </ligand>
</feature>
<feature type="transmembrane region" description="Helical" evidence="21">
    <location>
        <begin position="176"/>
        <end position="196"/>
    </location>
</feature>
<evidence type="ECO:0000256" key="14">
    <source>
        <dbReference type="ARBA" id="ARBA00023004"/>
    </source>
</evidence>
<dbReference type="SMART" id="SM01117">
    <property type="entry name" value="Cyt-b5"/>
    <property type="match status" value="1"/>
</dbReference>
<name>A0A2K1KF56_PHYPA</name>
<keyword evidence="5 18" id="KW-0444">Lipid biosynthesis</keyword>
<evidence type="ECO:0000313" key="25">
    <source>
        <dbReference type="Proteomes" id="UP000006727"/>
    </source>
</evidence>
<dbReference type="Pfam" id="PF00173">
    <property type="entry name" value="Cyt-b5"/>
    <property type="match status" value="1"/>
</dbReference>
<dbReference type="EnsemblPlants" id="Pp3c6_10550V3.1">
    <property type="protein sequence ID" value="Pp3c6_10550V3.1"/>
    <property type="gene ID" value="Pp3c6_10550"/>
</dbReference>
<dbReference type="Pfam" id="PF04116">
    <property type="entry name" value="FA_hydroxylase"/>
    <property type="match status" value="1"/>
</dbReference>
<evidence type="ECO:0000256" key="15">
    <source>
        <dbReference type="ARBA" id="ARBA00023098"/>
    </source>
</evidence>
<keyword evidence="6 20" id="KW-0349">Heme</keyword>
<feature type="binding site" evidence="19">
    <location>
        <position position="303"/>
    </location>
    <ligand>
        <name>Zn(2+)</name>
        <dbReference type="ChEBI" id="CHEBI:29105"/>
        <label>1</label>
    </ligand>
</feature>
<keyword evidence="14 18" id="KW-0408">Iron</keyword>
<evidence type="ECO:0000256" key="20">
    <source>
        <dbReference type="PIRSR" id="PIRSR005149-50"/>
    </source>
</evidence>
<comment type="cofactor">
    <cofactor evidence="18 19">
        <name>Zn(2+)</name>
        <dbReference type="ChEBI" id="CHEBI:29105"/>
    </cofactor>
    <text evidence="18 19">Binds 2 Zn(2+) ions per subunit that likely form a catalytic dimetal center.</text>
</comment>
<evidence type="ECO:0000256" key="17">
    <source>
        <dbReference type="ARBA" id="ARBA00023160"/>
    </source>
</evidence>
<dbReference type="PaxDb" id="3218-PP1S113_2V6.1"/>
<keyword evidence="7 21" id="KW-0812">Transmembrane</keyword>
<dbReference type="PROSITE" id="PS00191">
    <property type="entry name" value="CYTOCHROME_B5_1"/>
    <property type="match status" value="1"/>
</dbReference>
<evidence type="ECO:0000256" key="9">
    <source>
        <dbReference type="ARBA" id="ARBA00022824"/>
    </source>
</evidence>
<dbReference type="PIRSF" id="PIRSF005149">
    <property type="entry name" value="IPC-B_HD"/>
    <property type="match status" value="1"/>
</dbReference>
<dbReference type="KEGG" id="ppp:112283141"/>
<keyword evidence="8 18" id="KW-0479">Metal-binding</keyword>
<dbReference type="GO" id="GO:0006631">
    <property type="term" value="P:fatty acid metabolic process"/>
    <property type="evidence" value="ECO:0000318"/>
    <property type="project" value="GO_Central"/>
</dbReference>
<dbReference type="GeneID" id="112283141"/>
<dbReference type="Gramene" id="Pp3c6_10550V3.2">
    <property type="protein sequence ID" value="Pp3c6_10550V3.2"/>
    <property type="gene ID" value="Pp3c6_10550"/>
</dbReference>
<keyword evidence="25" id="KW-1185">Reference proteome</keyword>
<feature type="binding site" evidence="19">
    <location>
        <position position="323"/>
    </location>
    <ligand>
        <name>Zn(2+)</name>
        <dbReference type="ChEBI" id="CHEBI:29105"/>
        <label>1</label>
    </ligand>
</feature>
<comment type="function">
    <text evidence="18">Catalyzes stereospecific hydroxylation of free fatty acids at the C-2 position to produce (R)-2-hydroxy fatty acids, which are building blocks of sphingolipids and glycosphingolipids common in neural tissue and epidermis. Plays an essential role in the synthesis of galactosphingolipids of the myelin sheath. Responsible for the synthesis of sphingolipids and glycosphingolipids involved in the formation of epidermal lamellar bodies critical for skin permeability barrier. Participates in the synthesis of glycosphingolipids and a fraction of type II wax diesters in sebaceous gland, specifically regulating hair follicle homeostasis. Involved in the synthesis of sphingolipids of plasma membrane rafts, controlling lipid raft mobility and trafficking of raft-associated proteins.</text>
</comment>
<dbReference type="Gene3D" id="3.10.120.10">
    <property type="entry name" value="Cytochrome b5-like heme/steroid binding domain"/>
    <property type="match status" value="1"/>
</dbReference>
<dbReference type="Gramene" id="Pp3c6_10550V3.1">
    <property type="protein sequence ID" value="Pp3c6_10550V3.1"/>
    <property type="gene ID" value="Pp3c6_10550"/>
</dbReference>
<keyword evidence="9 18" id="KW-0256">Endoplasmic reticulum</keyword>
<evidence type="ECO:0000256" key="7">
    <source>
        <dbReference type="ARBA" id="ARBA00022692"/>
    </source>
</evidence>
<comment type="similarity">
    <text evidence="4 18">Belongs to the sterol desaturase family. SCS7 subfamily.</text>
</comment>
<organism evidence="23">
    <name type="scientific">Physcomitrium patens</name>
    <name type="common">Spreading-leaved earth moss</name>
    <name type="synonym">Physcomitrella patens</name>
    <dbReference type="NCBI Taxonomy" id="3218"/>
    <lineage>
        <taxon>Eukaryota</taxon>
        <taxon>Viridiplantae</taxon>
        <taxon>Streptophyta</taxon>
        <taxon>Embryophyta</taxon>
        <taxon>Bryophyta</taxon>
        <taxon>Bryophytina</taxon>
        <taxon>Bryopsida</taxon>
        <taxon>Funariidae</taxon>
        <taxon>Funariales</taxon>
        <taxon>Funariaceae</taxon>
        <taxon>Physcomitrium</taxon>
    </lineage>
</organism>
<reference evidence="24" key="3">
    <citation type="submission" date="2020-12" db="UniProtKB">
        <authorList>
            <consortium name="EnsemblPlants"/>
        </authorList>
    </citation>
    <scope>IDENTIFICATION</scope>
</reference>
<evidence type="ECO:0000256" key="8">
    <source>
        <dbReference type="ARBA" id="ARBA00022723"/>
    </source>
</evidence>
<feature type="transmembrane region" description="Helical" evidence="21">
    <location>
        <begin position="258"/>
        <end position="276"/>
    </location>
</feature>
<keyword evidence="13 18" id="KW-0560">Oxidoreductase</keyword>
<proteinExistence type="inferred from homology"/>
<evidence type="ECO:0000256" key="6">
    <source>
        <dbReference type="ARBA" id="ARBA00022617"/>
    </source>
</evidence>
<keyword evidence="11 19" id="KW-0862">Zinc</keyword>
<evidence type="ECO:0000256" key="12">
    <source>
        <dbReference type="ARBA" id="ARBA00022989"/>
    </source>
</evidence>
<dbReference type="OrthoDB" id="260519at2759"/>
<accession>A0A2K1KF56</accession>
<dbReference type="GO" id="GO:0006633">
    <property type="term" value="P:fatty acid biosynthetic process"/>
    <property type="evidence" value="ECO:0007669"/>
    <property type="project" value="UniProtKB-KW"/>
</dbReference>
<dbReference type="PANTHER" id="PTHR12863:SF1">
    <property type="entry name" value="FATTY ACID 2-HYDROXYLASE"/>
    <property type="match status" value="1"/>
</dbReference>
<dbReference type="FunCoup" id="A0A2K1KF56">
    <property type="interactions" value="520"/>
</dbReference>
<evidence type="ECO:0000313" key="23">
    <source>
        <dbReference type="EMBL" id="PNR52414.1"/>
    </source>
</evidence>
<dbReference type="OMA" id="FTYAPAF"/>
<dbReference type="InterPro" id="IPR001199">
    <property type="entry name" value="Cyt_B5-like_heme/steroid-bd"/>
</dbReference>
<dbReference type="InterPro" id="IPR006694">
    <property type="entry name" value="Fatty_acid_hydroxylase"/>
</dbReference>
<dbReference type="EC" id="1.-.-.-" evidence="18"/>
<dbReference type="PROSITE" id="PS50255">
    <property type="entry name" value="CYTOCHROME_B5_2"/>
    <property type="match status" value="1"/>
</dbReference>
<reference evidence="23 25" key="2">
    <citation type="journal article" date="2018" name="Plant J.">
        <title>The Physcomitrella patens chromosome-scale assembly reveals moss genome structure and evolution.</title>
        <authorList>
            <person name="Lang D."/>
            <person name="Ullrich K.K."/>
            <person name="Murat F."/>
            <person name="Fuchs J."/>
            <person name="Jenkins J."/>
            <person name="Haas F.B."/>
            <person name="Piednoel M."/>
            <person name="Gundlach H."/>
            <person name="Van Bel M."/>
            <person name="Meyberg R."/>
            <person name="Vives C."/>
            <person name="Morata J."/>
            <person name="Symeonidi A."/>
            <person name="Hiss M."/>
            <person name="Muchero W."/>
            <person name="Kamisugi Y."/>
            <person name="Saleh O."/>
            <person name="Blanc G."/>
            <person name="Decker E.L."/>
            <person name="van Gessel N."/>
            <person name="Grimwood J."/>
            <person name="Hayes R.D."/>
            <person name="Graham S.W."/>
            <person name="Gunter L.E."/>
            <person name="McDaniel S.F."/>
            <person name="Hoernstein S.N.W."/>
            <person name="Larsson A."/>
            <person name="Li F.W."/>
            <person name="Perroud P.F."/>
            <person name="Phillips J."/>
            <person name="Ranjan P."/>
            <person name="Rokshar D.S."/>
            <person name="Rothfels C.J."/>
            <person name="Schneider L."/>
            <person name="Shu S."/>
            <person name="Stevenson D.W."/>
            <person name="Thummler F."/>
            <person name="Tillich M."/>
            <person name="Villarreal Aguilar J.C."/>
            <person name="Widiez T."/>
            <person name="Wong G.K."/>
            <person name="Wymore A."/>
            <person name="Zhang Y."/>
            <person name="Zimmer A.D."/>
            <person name="Quatrano R.S."/>
            <person name="Mayer K.F.X."/>
            <person name="Goodstein D."/>
            <person name="Casacuberta J.M."/>
            <person name="Vandepoele K."/>
            <person name="Reski R."/>
            <person name="Cuming A.C."/>
            <person name="Tuskan G.A."/>
            <person name="Maumus F."/>
            <person name="Salse J."/>
            <person name="Schmutz J."/>
            <person name="Rensing S.A."/>
        </authorList>
    </citation>
    <scope>NUCLEOTIDE SEQUENCE [LARGE SCALE GENOMIC DNA]</scope>
    <source>
        <strain evidence="24 25">cv. Gransden 2004</strain>
    </source>
</reference>
<dbReference type="Proteomes" id="UP000006727">
    <property type="component" value="Chromosome 6"/>
</dbReference>
<dbReference type="RefSeq" id="XP_073390585.1">
    <property type="nucleotide sequence ID" value="XM_073534484.1"/>
</dbReference>
<evidence type="ECO:0000256" key="21">
    <source>
        <dbReference type="SAM" id="Phobius"/>
    </source>
</evidence>
<evidence type="ECO:0000256" key="10">
    <source>
        <dbReference type="ARBA" id="ARBA00022832"/>
    </source>
</evidence>
<keyword evidence="12 21" id="KW-1133">Transmembrane helix</keyword>
<dbReference type="EnsemblPlants" id="Pp3c6_10550V3.2">
    <property type="protein sequence ID" value="Pp3c6_10550V3.2"/>
    <property type="gene ID" value="Pp3c6_10550"/>
</dbReference>
<comment type="subcellular location">
    <subcellularLocation>
        <location evidence="1">Endoplasmic reticulum membrane</location>
        <topology evidence="1">Multi-pass membrane protein</topology>
    </subcellularLocation>
</comment>
<evidence type="ECO:0000256" key="1">
    <source>
        <dbReference type="ARBA" id="ARBA00004477"/>
    </source>
</evidence>
<dbReference type="GO" id="GO:0080132">
    <property type="term" value="F:fatty acid 2-hydroxylase activity"/>
    <property type="evidence" value="ECO:0000318"/>
    <property type="project" value="GO_Central"/>
</dbReference>
<comment type="pathway">
    <text evidence="3">Lipid metabolism.</text>
</comment>
<feature type="binding site" evidence="19">
    <location>
        <position position="229"/>
    </location>
    <ligand>
        <name>Zn(2+)</name>
        <dbReference type="ChEBI" id="CHEBI:29105"/>
        <label>1</label>
    </ligand>
</feature>
<dbReference type="RefSeq" id="XP_073390586.1">
    <property type="nucleotide sequence ID" value="XM_073534485.1"/>
</dbReference>
<feature type="binding site" evidence="19">
    <location>
        <position position="249"/>
    </location>
    <ligand>
        <name>Zn(2+)</name>
        <dbReference type="ChEBI" id="CHEBI:29105"/>
        <label>1</label>
    </ligand>
</feature>
<feature type="binding site" description="axial binding residue" evidence="20">
    <location>
        <position position="88"/>
    </location>
    <ligand>
        <name>heme</name>
        <dbReference type="ChEBI" id="CHEBI:30413"/>
    </ligand>
    <ligandPart>
        <name>Fe</name>
        <dbReference type="ChEBI" id="CHEBI:18248"/>
    </ligandPart>
</feature>
<dbReference type="SUPFAM" id="SSF55856">
    <property type="entry name" value="Cytochrome b5-like heme/steroid binding domain"/>
    <property type="match status" value="1"/>
</dbReference>
<comment type="cofactor">
    <cofactor evidence="20">
        <name>Fe cation</name>
        <dbReference type="ChEBI" id="CHEBI:24875"/>
    </cofactor>
</comment>
<evidence type="ECO:0000256" key="3">
    <source>
        <dbReference type="ARBA" id="ARBA00005189"/>
    </source>
</evidence>